<dbReference type="PANTHER" id="PTHR40060">
    <property type="entry name" value="UPF0316 PROTEIN YEBE"/>
    <property type="match status" value="1"/>
</dbReference>
<evidence type="ECO:0000256" key="1">
    <source>
        <dbReference type="ARBA" id="ARBA00004651"/>
    </source>
</evidence>
<dbReference type="InterPro" id="IPR019264">
    <property type="entry name" value="DUF2179"/>
</dbReference>
<dbReference type="Pfam" id="PF18955">
    <property type="entry name" value="DUF5698"/>
    <property type="match status" value="1"/>
</dbReference>
<comment type="subcellular location">
    <subcellularLocation>
        <location evidence="1">Cell membrane</location>
        <topology evidence="1">Multi-pass membrane protein</topology>
    </subcellularLocation>
</comment>
<evidence type="ECO:0000256" key="3">
    <source>
        <dbReference type="ARBA" id="ARBA00022692"/>
    </source>
</evidence>
<dbReference type="InterPro" id="IPR015867">
    <property type="entry name" value="N-reg_PII/ATP_PRibTrfase_C"/>
</dbReference>
<keyword evidence="9" id="KW-1185">Reference proteome</keyword>
<keyword evidence="4" id="KW-1133">Transmembrane helix</keyword>
<feature type="domain" description="DUF2179" evidence="6">
    <location>
        <begin position="79"/>
        <end position="127"/>
    </location>
</feature>
<dbReference type="Proteomes" id="UP000830167">
    <property type="component" value="Chromosome"/>
</dbReference>
<dbReference type="Gene3D" id="3.30.70.120">
    <property type="match status" value="1"/>
</dbReference>
<keyword evidence="3" id="KW-0812">Transmembrane</keyword>
<sequence>MIASFTALFEQMLYVSALTLVVTHLSDPWRILAYAAGYAVGTLVGSWVEDRIAVGNMALHIITTNLNMAGTLRSLGVAVTSWEGLGRDGTREVLLVVIRRKTIREVMEEIHRVDPNAFVTRTELHSLAGGFVHSRRLFKMNKWKLER</sequence>
<keyword evidence="5" id="KW-0472">Membrane</keyword>
<accession>A0ABY4CEQ6</accession>
<dbReference type="InterPro" id="IPR022930">
    <property type="entry name" value="UPF0316"/>
</dbReference>
<dbReference type="Pfam" id="PF10035">
    <property type="entry name" value="DUF2179"/>
    <property type="match status" value="1"/>
</dbReference>
<proteinExistence type="predicted"/>
<reference evidence="8" key="1">
    <citation type="submission" date="2021-12" db="EMBL/GenBank/DDBJ databases">
        <title>Alicyclobacillaceae gen. nov., sp. nov., isolated from chalcocite enrichment system.</title>
        <authorList>
            <person name="Jiang Z."/>
        </authorList>
    </citation>
    <scope>NUCLEOTIDE SEQUENCE</scope>
    <source>
        <strain evidence="8">MYW30-H2</strain>
    </source>
</reference>
<organism evidence="8 9">
    <name type="scientific">Fodinisporobacter ferrooxydans</name>
    <dbReference type="NCBI Taxonomy" id="2901836"/>
    <lineage>
        <taxon>Bacteria</taxon>
        <taxon>Bacillati</taxon>
        <taxon>Bacillota</taxon>
        <taxon>Bacilli</taxon>
        <taxon>Bacillales</taxon>
        <taxon>Alicyclobacillaceae</taxon>
        <taxon>Fodinisporobacter</taxon>
    </lineage>
</organism>
<evidence type="ECO:0000259" key="7">
    <source>
        <dbReference type="Pfam" id="PF18955"/>
    </source>
</evidence>
<dbReference type="InterPro" id="IPR044035">
    <property type="entry name" value="DUF5698"/>
</dbReference>
<feature type="domain" description="DUF5698" evidence="7">
    <location>
        <begin position="1"/>
        <end position="45"/>
    </location>
</feature>
<dbReference type="CDD" id="cd16381">
    <property type="entry name" value="YitT_C_like_1"/>
    <property type="match status" value="1"/>
</dbReference>
<evidence type="ECO:0000256" key="5">
    <source>
        <dbReference type="ARBA" id="ARBA00023136"/>
    </source>
</evidence>
<protein>
    <submittedName>
        <fullName evidence="8">DUF5698 domain-containing protein</fullName>
    </submittedName>
</protein>
<evidence type="ECO:0000313" key="9">
    <source>
        <dbReference type="Proteomes" id="UP000830167"/>
    </source>
</evidence>
<name>A0ABY4CEQ6_9BACL</name>
<dbReference type="EMBL" id="CP089291">
    <property type="protein sequence ID" value="UOF88769.1"/>
    <property type="molecule type" value="Genomic_DNA"/>
</dbReference>
<keyword evidence="2" id="KW-1003">Cell membrane</keyword>
<evidence type="ECO:0000259" key="6">
    <source>
        <dbReference type="Pfam" id="PF10035"/>
    </source>
</evidence>
<dbReference type="PANTHER" id="PTHR40060:SF1">
    <property type="entry name" value="UPF0316 PROTEIN YEBE"/>
    <property type="match status" value="1"/>
</dbReference>
<evidence type="ECO:0000256" key="2">
    <source>
        <dbReference type="ARBA" id="ARBA00022475"/>
    </source>
</evidence>
<evidence type="ECO:0000313" key="8">
    <source>
        <dbReference type="EMBL" id="UOF88769.1"/>
    </source>
</evidence>
<gene>
    <name evidence="8" type="ORF">LSG31_12520</name>
</gene>
<evidence type="ECO:0000256" key="4">
    <source>
        <dbReference type="ARBA" id="ARBA00022989"/>
    </source>
</evidence>